<dbReference type="SUPFAM" id="SSF90123">
    <property type="entry name" value="ABC transporter transmembrane region"/>
    <property type="match status" value="1"/>
</dbReference>
<dbReference type="SMART" id="SM00382">
    <property type="entry name" value="AAA"/>
    <property type="match status" value="1"/>
</dbReference>
<keyword evidence="5" id="KW-0547">Nucleotide-binding</keyword>
<evidence type="ECO:0000256" key="9">
    <source>
        <dbReference type="SAM" id="Phobius"/>
    </source>
</evidence>
<dbReference type="InterPro" id="IPR039421">
    <property type="entry name" value="Type_1_exporter"/>
</dbReference>
<dbReference type="KEGG" id="sted:SPTER_11930"/>
<dbReference type="InterPro" id="IPR003439">
    <property type="entry name" value="ABC_transporter-like_ATP-bd"/>
</dbReference>
<evidence type="ECO:0000259" key="10">
    <source>
        <dbReference type="PROSITE" id="PS50893"/>
    </source>
</evidence>
<dbReference type="InterPro" id="IPR011527">
    <property type="entry name" value="ABC1_TM_dom"/>
</dbReference>
<feature type="transmembrane region" description="Helical" evidence="9">
    <location>
        <begin position="266"/>
        <end position="283"/>
    </location>
</feature>
<feature type="transmembrane region" description="Helical" evidence="9">
    <location>
        <begin position="162"/>
        <end position="179"/>
    </location>
</feature>
<dbReference type="PANTHER" id="PTHR43394:SF1">
    <property type="entry name" value="ATP-BINDING CASSETTE SUB-FAMILY B MEMBER 10, MITOCHONDRIAL"/>
    <property type="match status" value="1"/>
</dbReference>
<dbReference type="Proteomes" id="UP000320776">
    <property type="component" value="Chromosome"/>
</dbReference>
<evidence type="ECO:0000256" key="5">
    <source>
        <dbReference type="ARBA" id="ARBA00022741"/>
    </source>
</evidence>
<keyword evidence="13" id="KW-1185">Reference proteome</keyword>
<evidence type="ECO:0000256" key="6">
    <source>
        <dbReference type="ARBA" id="ARBA00022840"/>
    </source>
</evidence>
<dbReference type="EMBL" id="CP036259">
    <property type="protein sequence ID" value="QDR79891.1"/>
    <property type="molecule type" value="Genomic_DNA"/>
</dbReference>
<organism evidence="12 13">
    <name type="scientific">Sporomusa termitida</name>
    <dbReference type="NCBI Taxonomy" id="2377"/>
    <lineage>
        <taxon>Bacteria</taxon>
        <taxon>Bacillati</taxon>
        <taxon>Bacillota</taxon>
        <taxon>Negativicutes</taxon>
        <taxon>Selenomonadales</taxon>
        <taxon>Sporomusaceae</taxon>
        <taxon>Sporomusa</taxon>
    </lineage>
</organism>
<dbReference type="GO" id="GO:0005886">
    <property type="term" value="C:plasma membrane"/>
    <property type="evidence" value="ECO:0007669"/>
    <property type="project" value="UniProtKB-SubCell"/>
</dbReference>
<dbReference type="InterPro" id="IPR027417">
    <property type="entry name" value="P-loop_NTPase"/>
</dbReference>
<keyword evidence="12" id="KW-0378">Hydrolase</keyword>
<dbReference type="PANTHER" id="PTHR43394">
    <property type="entry name" value="ATP-DEPENDENT PERMEASE MDL1, MITOCHONDRIAL"/>
    <property type="match status" value="1"/>
</dbReference>
<dbReference type="PROSITE" id="PS50893">
    <property type="entry name" value="ABC_TRANSPORTER_2"/>
    <property type="match status" value="1"/>
</dbReference>
<feature type="transmembrane region" description="Helical" evidence="9">
    <location>
        <begin position="139"/>
        <end position="156"/>
    </location>
</feature>
<dbReference type="GO" id="GO:0005524">
    <property type="term" value="F:ATP binding"/>
    <property type="evidence" value="ECO:0007669"/>
    <property type="project" value="UniProtKB-KW"/>
</dbReference>
<proteinExistence type="predicted"/>
<dbReference type="InterPro" id="IPR003593">
    <property type="entry name" value="AAA+_ATPase"/>
</dbReference>
<dbReference type="InterPro" id="IPR017871">
    <property type="entry name" value="ABC_transporter-like_CS"/>
</dbReference>
<dbReference type="Pfam" id="PF00005">
    <property type="entry name" value="ABC_tran"/>
    <property type="match status" value="1"/>
</dbReference>
<sequence>MGGFKKVLFYAQEHSNKIYCALLLILGSVVAGICPYLIAYDIILRFVETHTATTGYVLLMSGAVVVCLLLQSFLYYKGLTLSHEAAYDTLMGMRIKFADKLTKLSLGDIHTNGTGSYKKNFVDDIESVELLLAHMLPEGIPYVLAPVVAYLIFFILDWRLALLSIAAVSIGLLAIIIMTKSGTKKMERYYSAARKMNATIIEYISGMEVIKIFNRTTSSYENYVSSVEDYKKYTLAWFRESWTYMAVYGAVLPCTILFLLPVGSMFYLDGTLTLATFVFALLLSMSLGQPFIRLVEFFPTLPVLKHKIGQLEKTFTGEELTLADQGIAPDNYNVEFQDVTFAYDHKEVIDRVSFCAKENNVTAIVGASGSGKSTLAKLLVHFWDVKEGRITIGGVNINDMSFARLMNLISYVSQDTFLFKDSLMENIRVGKPEASDDEVMAAAKMAMCHEFIRKMEKGYYTNAGEAGNKLSGGEKQRLTIARAILKNAPVIILDEATAFTDPENEDKIQAALNQLIIGKTVVVIAHRLSTIVEADTILLMDKGRLLMQGTHAELLVKSRQYQSLWDSHQQTLDWGIQVKEGQNA</sequence>
<dbReference type="CDD" id="cd07346">
    <property type="entry name" value="ABC_6TM_exporters"/>
    <property type="match status" value="1"/>
</dbReference>
<keyword evidence="6 12" id="KW-0067">ATP-binding</keyword>
<feature type="domain" description="ABC transmembrane type-1" evidence="11">
    <location>
        <begin position="21"/>
        <end position="301"/>
    </location>
</feature>
<keyword evidence="8 9" id="KW-0472">Membrane</keyword>
<evidence type="ECO:0000313" key="12">
    <source>
        <dbReference type="EMBL" id="QDR79891.1"/>
    </source>
</evidence>
<dbReference type="EC" id="3.6.3.-" evidence="12"/>
<gene>
    <name evidence="12" type="primary">irtA</name>
    <name evidence="12" type="ORF">SPTER_11930</name>
</gene>
<name>A0A517DRA9_9FIRM</name>
<evidence type="ECO:0000313" key="13">
    <source>
        <dbReference type="Proteomes" id="UP000320776"/>
    </source>
</evidence>
<keyword evidence="3" id="KW-1003">Cell membrane</keyword>
<comment type="subcellular location">
    <subcellularLocation>
        <location evidence="1">Cell membrane</location>
        <topology evidence="1">Multi-pass membrane protein</topology>
    </subcellularLocation>
</comment>
<evidence type="ECO:0000259" key="11">
    <source>
        <dbReference type="PROSITE" id="PS50929"/>
    </source>
</evidence>
<dbReference type="PROSITE" id="PS00211">
    <property type="entry name" value="ABC_TRANSPORTER_1"/>
    <property type="match status" value="1"/>
</dbReference>
<evidence type="ECO:0000256" key="1">
    <source>
        <dbReference type="ARBA" id="ARBA00004651"/>
    </source>
</evidence>
<dbReference type="PROSITE" id="PS50929">
    <property type="entry name" value="ABC_TM1F"/>
    <property type="match status" value="1"/>
</dbReference>
<dbReference type="AlphaFoldDB" id="A0A517DRA9"/>
<protein>
    <submittedName>
        <fullName evidence="12">Iron import ATP-binding/permease protein IrtA</fullName>
        <ecNumber evidence="12">3.6.3.-</ecNumber>
    </submittedName>
</protein>
<dbReference type="Pfam" id="PF00664">
    <property type="entry name" value="ABC_membrane"/>
    <property type="match status" value="1"/>
</dbReference>
<feature type="transmembrane region" description="Helical" evidence="9">
    <location>
        <begin position="241"/>
        <end position="260"/>
    </location>
</feature>
<reference evidence="12 13" key="1">
    <citation type="submission" date="2019-02" db="EMBL/GenBank/DDBJ databases">
        <title>Closed genome of Sporomusa termitida DSM 4440.</title>
        <authorList>
            <person name="Poehlein A."/>
            <person name="Daniel R."/>
        </authorList>
    </citation>
    <scope>NUCLEOTIDE SEQUENCE [LARGE SCALE GENOMIC DNA]</scope>
    <source>
        <strain evidence="12 13">DSM 4440</strain>
    </source>
</reference>
<evidence type="ECO:0000256" key="2">
    <source>
        <dbReference type="ARBA" id="ARBA00022448"/>
    </source>
</evidence>
<feature type="domain" description="ABC transporter" evidence="10">
    <location>
        <begin position="334"/>
        <end position="567"/>
    </location>
</feature>
<dbReference type="Gene3D" id="3.40.50.300">
    <property type="entry name" value="P-loop containing nucleotide triphosphate hydrolases"/>
    <property type="match status" value="1"/>
</dbReference>
<feature type="transmembrane region" description="Helical" evidence="9">
    <location>
        <begin position="55"/>
        <end position="76"/>
    </location>
</feature>
<keyword evidence="4 9" id="KW-0812">Transmembrane</keyword>
<keyword evidence="2" id="KW-0813">Transport</keyword>
<dbReference type="GO" id="GO:0015421">
    <property type="term" value="F:ABC-type oligopeptide transporter activity"/>
    <property type="evidence" value="ECO:0007669"/>
    <property type="project" value="TreeGrafter"/>
</dbReference>
<dbReference type="Gene3D" id="1.20.1560.10">
    <property type="entry name" value="ABC transporter type 1, transmembrane domain"/>
    <property type="match status" value="1"/>
</dbReference>
<dbReference type="OrthoDB" id="9762778at2"/>
<dbReference type="InterPro" id="IPR036640">
    <property type="entry name" value="ABC1_TM_sf"/>
</dbReference>
<accession>A0A517DRA9</accession>
<evidence type="ECO:0000256" key="4">
    <source>
        <dbReference type="ARBA" id="ARBA00022692"/>
    </source>
</evidence>
<keyword evidence="7 9" id="KW-1133">Transmembrane helix</keyword>
<evidence type="ECO:0000256" key="8">
    <source>
        <dbReference type="ARBA" id="ARBA00023136"/>
    </source>
</evidence>
<dbReference type="GO" id="GO:0016887">
    <property type="term" value="F:ATP hydrolysis activity"/>
    <property type="evidence" value="ECO:0007669"/>
    <property type="project" value="InterPro"/>
</dbReference>
<dbReference type="SUPFAM" id="SSF52540">
    <property type="entry name" value="P-loop containing nucleoside triphosphate hydrolases"/>
    <property type="match status" value="1"/>
</dbReference>
<dbReference type="RefSeq" id="WP_144349477.1">
    <property type="nucleotide sequence ID" value="NZ_CP036259.1"/>
</dbReference>
<evidence type="ECO:0000256" key="7">
    <source>
        <dbReference type="ARBA" id="ARBA00022989"/>
    </source>
</evidence>
<dbReference type="FunFam" id="3.40.50.300:FF:000221">
    <property type="entry name" value="Multidrug ABC transporter ATP-binding protein"/>
    <property type="match status" value="1"/>
</dbReference>
<feature type="transmembrane region" description="Helical" evidence="9">
    <location>
        <begin position="21"/>
        <end position="43"/>
    </location>
</feature>
<evidence type="ECO:0000256" key="3">
    <source>
        <dbReference type="ARBA" id="ARBA00022475"/>
    </source>
</evidence>